<evidence type="ECO:0000256" key="2">
    <source>
        <dbReference type="ARBA" id="ARBA00022723"/>
    </source>
</evidence>
<dbReference type="EMBL" id="BAABAF010000013">
    <property type="protein sequence ID" value="GAA3777141.1"/>
    <property type="molecule type" value="Genomic_DNA"/>
</dbReference>
<evidence type="ECO:0000313" key="7">
    <source>
        <dbReference type="Proteomes" id="UP001500540"/>
    </source>
</evidence>
<feature type="domain" description="Rieske" evidence="5">
    <location>
        <begin position="10"/>
        <end position="109"/>
    </location>
</feature>
<comment type="caution">
    <text evidence="6">The sequence shown here is derived from an EMBL/GenBank/DDBJ whole genome shotgun (WGS) entry which is preliminary data.</text>
</comment>
<sequence length="120" mass="12505">MAGDASDEGVVVAQIGDIDDGWGILIDASVTGTVDDIAVFNDRGEYFALDNSCSHMQGPLSDGYVSDGTVECPVHQGRFCLRDGSVVSDPPTEPVASHRVSVDGTDIRVTPNPARLASGI</sequence>
<dbReference type="Pfam" id="PF00355">
    <property type="entry name" value="Rieske"/>
    <property type="match status" value="1"/>
</dbReference>
<organism evidence="6 7">
    <name type="scientific">Microbacterium kribbense</name>
    <dbReference type="NCBI Taxonomy" id="433645"/>
    <lineage>
        <taxon>Bacteria</taxon>
        <taxon>Bacillati</taxon>
        <taxon>Actinomycetota</taxon>
        <taxon>Actinomycetes</taxon>
        <taxon>Micrococcales</taxon>
        <taxon>Microbacteriaceae</taxon>
        <taxon>Microbacterium</taxon>
    </lineage>
</organism>
<dbReference type="Gene3D" id="2.102.10.10">
    <property type="entry name" value="Rieske [2Fe-2S] iron-sulphur domain"/>
    <property type="match status" value="1"/>
</dbReference>
<keyword evidence="2" id="KW-0479">Metal-binding</keyword>
<keyword evidence="3" id="KW-0408">Iron</keyword>
<proteinExistence type="predicted"/>
<evidence type="ECO:0000256" key="1">
    <source>
        <dbReference type="ARBA" id="ARBA00022714"/>
    </source>
</evidence>
<keyword evidence="1" id="KW-0001">2Fe-2S</keyword>
<dbReference type="PROSITE" id="PS51296">
    <property type="entry name" value="RIESKE"/>
    <property type="match status" value="1"/>
</dbReference>
<keyword evidence="7" id="KW-1185">Reference proteome</keyword>
<evidence type="ECO:0000256" key="4">
    <source>
        <dbReference type="ARBA" id="ARBA00023014"/>
    </source>
</evidence>
<dbReference type="PANTHER" id="PTHR21496:SF23">
    <property type="entry name" value="3-PHENYLPROPIONATE_CINNAMIC ACID DIOXYGENASE FERREDOXIN SUBUNIT"/>
    <property type="match status" value="1"/>
</dbReference>
<dbReference type="InterPro" id="IPR017941">
    <property type="entry name" value="Rieske_2Fe-2S"/>
</dbReference>
<keyword evidence="4" id="KW-0411">Iron-sulfur</keyword>
<protein>
    <submittedName>
        <fullName evidence="6">Non-heme iron oxygenase ferredoxin subunit</fullName>
    </submittedName>
</protein>
<dbReference type="InterPro" id="IPR036922">
    <property type="entry name" value="Rieske_2Fe-2S_sf"/>
</dbReference>
<reference evidence="7" key="1">
    <citation type="journal article" date="2019" name="Int. J. Syst. Evol. Microbiol.">
        <title>The Global Catalogue of Microorganisms (GCM) 10K type strain sequencing project: providing services to taxonomists for standard genome sequencing and annotation.</title>
        <authorList>
            <consortium name="The Broad Institute Genomics Platform"/>
            <consortium name="The Broad Institute Genome Sequencing Center for Infectious Disease"/>
            <person name="Wu L."/>
            <person name="Ma J."/>
        </authorList>
    </citation>
    <scope>NUCLEOTIDE SEQUENCE [LARGE SCALE GENOMIC DNA]</scope>
    <source>
        <strain evidence="7">JCM 16950</strain>
    </source>
</reference>
<evidence type="ECO:0000313" key="6">
    <source>
        <dbReference type="EMBL" id="GAA3777141.1"/>
    </source>
</evidence>
<accession>A0ABP7GWW5</accession>
<name>A0ABP7GWW5_9MICO</name>
<dbReference type="RefSeq" id="WP_344785201.1">
    <property type="nucleotide sequence ID" value="NZ_BAABAF010000013.1"/>
</dbReference>
<evidence type="ECO:0000259" key="5">
    <source>
        <dbReference type="PROSITE" id="PS51296"/>
    </source>
</evidence>
<dbReference type="PANTHER" id="PTHR21496">
    <property type="entry name" value="FERREDOXIN-RELATED"/>
    <property type="match status" value="1"/>
</dbReference>
<dbReference type="Proteomes" id="UP001500540">
    <property type="component" value="Unassembled WGS sequence"/>
</dbReference>
<gene>
    <name evidence="6" type="ORF">GCM10022240_30730</name>
</gene>
<dbReference type="SUPFAM" id="SSF50022">
    <property type="entry name" value="ISP domain"/>
    <property type="match status" value="1"/>
</dbReference>
<evidence type="ECO:0000256" key="3">
    <source>
        <dbReference type="ARBA" id="ARBA00023004"/>
    </source>
</evidence>